<comment type="caution">
    <text evidence="1">The sequence shown here is derived from an EMBL/GenBank/DDBJ whole genome shotgun (WGS) entry which is preliminary data.</text>
</comment>
<proteinExistence type="predicted"/>
<dbReference type="EMBL" id="MU266368">
    <property type="protein sequence ID" value="KAH7927346.1"/>
    <property type="molecule type" value="Genomic_DNA"/>
</dbReference>
<name>A0ACB8BQ09_9AGAM</name>
<evidence type="ECO:0000313" key="1">
    <source>
        <dbReference type="EMBL" id="KAH7927346.1"/>
    </source>
</evidence>
<sequence>MIFSALFLSALFYTSNAATAATNVSARSGSGPFQVPLGETPASVIGPVSELSIVNKVVSPDGFSRLATLAGGIFPGPLIKATKGDNFRLNVVNQLEDRSMPLVTSVHWHGIKQHESSWADGVSFVTQCPIPTHDAFLHRFSVPTQTGTYWYHSHFSTQYCDGLRGPLVIYDPHDPLAHMYDVDDESTVITLADWYHVPSPILNNVKGAVIPNATLINGLGRYAGGPSSPLSVINVEQGKRYRFRIIGLSCHPWFNFTIDGHNMTIIETDGVETEPVEVSSLAVYASQRYSVVVTANRPVDNYWIRSLSNLATNGTRFENGQSSAILRYKGAPDQDPTTEQDPDVLPFVEGNLHPLIHPGAPGIPEIGKADVNINLVVGNASGGGLFTINNVSFVNPPAPVLLQILSGKRHALELLPAGSVYTLPPNKVIEISIPASNSAPGGPHPFHLHGHNFDVIRTAGNNTPNFINPPRRDTVSIGAQGDNVTFRFVTDNSGPWFLHCHIDWHLNAGFAVVMAENPNGISAHSEHIPEYWFDLCPANTTYPGMGMGMLN</sequence>
<reference evidence="1" key="1">
    <citation type="journal article" date="2021" name="New Phytol.">
        <title>Evolutionary innovations through gain and loss of genes in the ectomycorrhizal Boletales.</title>
        <authorList>
            <person name="Wu G."/>
            <person name="Miyauchi S."/>
            <person name="Morin E."/>
            <person name="Kuo A."/>
            <person name="Drula E."/>
            <person name="Varga T."/>
            <person name="Kohler A."/>
            <person name="Feng B."/>
            <person name="Cao Y."/>
            <person name="Lipzen A."/>
            <person name="Daum C."/>
            <person name="Hundley H."/>
            <person name="Pangilinan J."/>
            <person name="Johnson J."/>
            <person name="Barry K."/>
            <person name="LaButti K."/>
            <person name="Ng V."/>
            <person name="Ahrendt S."/>
            <person name="Min B."/>
            <person name="Choi I.G."/>
            <person name="Park H."/>
            <person name="Plett J.M."/>
            <person name="Magnuson J."/>
            <person name="Spatafora J.W."/>
            <person name="Nagy L.G."/>
            <person name="Henrissat B."/>
            <person name="Grigoriev I.V."/>
            <person name="Yang Z.L."/>
            <person name="Xu J."/>
            <person name="Martin F.M."/>
        </authorList>
    </citation>
    <scope>NUCLEOTIDE SEQUENCE</scope>
    <source>
        <strain evidence="1">KUC20120723A-06</strain>
    </source>
</reference>
<organism evidence="1 2">
    <name type="scientific">Leucogyrophana mollusca</name>
    <dbReference type="NCBI Taxonomy" id="85980"/>
    <lineage>
        <taxon>Eukaryota</taxon>
        <taxon>Fungi</taxon>
        <taxon>Dikarya</taxon>
        <taxon>Basidiomycota</taxon>
        <taxon>Agaricomycotina</taxon>
        <taxon>Agaricomycetes</taxon>
        <taxon>Agaricomycetidae</taxon>
        <taxon>Boletales</taxon>
        <taxon>Boletales incertae sedis</taxon>
        <taxon>Leucogyrophana</taxon>
    </lineage>
</organism>
<keyword evidence="2" id="KW-1185">Reference proteome</keyword>
<gene>
    <name evidence="1" type="ORF">BV22DRAFT_1127481</name>
</gene>
<dbReference type="Proteomes" id="UP000790709">
    <property type="component" value="Unassembled WGS sequence"/>
</dbReference>
<accession>A0ACB8BQ09</accession>
<evidence type="ECO:0000313" key="2">
    <source>
        <dbReference type="Proteomes" id="UP000790709"/>
    </source>
</evidence>
<protein>
    <submittedName>
        <fullName evidence="1">Laccase</fullName>
    </submittedName>
</protein>